<dbReference type="AlphaFoldDB" id="A0A2H3KL75"/>
<dbReference type="PANTHER" id="PTHR43685">
    <property type="entry name" value="GLYCOSYLTRANSFERASE"/>
    <property type="match status" value="1"/>
</dbReference>
<dbReference type="PANTHER" id="PTHR43685:SF2">
    <property type="entry name" value="GLYCOSYLTRANSFERASE 2-LIKE DOMAIN-CONTAINING PROTEIN"/>
    <property type="match status" value="1"/>
</dbReference>
<sequence length="310" mass="36594">MDNFVSVIIPNYNHSIYLKKRIETVLQQSYQHFEVILLDDASTDDSLAIINQYKQHPKISHIILNKKNSGSPFVQWKKGIDLAKGTYIWIAESDDYSDLNFLEKAMNLFANHKKLSLVFCNSIIEDLIKNTSKKLISNKKSGLYSNNNSLFLYDWFFNNNEFRIVNASSCVFKTDCINQKILEKITNHRYSGDKFFWASMLIDYPDFGYLEEVLNFHTFHAQTTRNSTGIIIDNIRNNELLEIYNYCNFTQNIDSNVKRKNEIGIRFIRFSLYQFLIYKKIKISPFLKGLKLITWDKKRFGKIYRTLKQQ</sequence>
<protein>
    <submittedName>
        <fullName evidence="2">Glycosyl transferase family 2</fullName>
    </submittedName>
</protein>
<accession>A0A2H3KL75</accession>
<dbReference type="GO" id="GO:0016740">
    <property type="term" value="F:transferase activity"/>
    <property type="evidence" value="ECO:0007669"/>
    <property type="project" value="UniProtKB-KW"/>
</dbReference>
<dbReference type="Proteomes" id="UP000220828">
    <property type="component" value="Unassembled WGS sequence"/>
</dbReference>
<dbReference type="CDD" id="cd00761">
    <property type="entry name" value="Glyco_tranf_GTA_type"/>
    <property type="match status" value="1"/>
</dbReference>
<dbReference type="OrthoDB" id="635429at2"/>
<dbReference type="InterPro" id="IPR050834">
    <property type="entry name" value="Glycosyltransf_2"/>
</dbReference>
<dbReference type="InterPro" id="IPR029044">
    <property type="entry name" value="Nucleotide-diphossugar_trans"/>
</dbReference>
<gene>
    <name evidence="2" type="ORF">B0A77_03070</name>
</gene>
<keyword evidence="2" id="KW-0808">Transferase</keyword>
<dbReference type="SUPFAM" id="SSF53448">
    <property type="entry name" value="Nucleotide-diphospho-sugar transferases"/>
    <property type="match status" value="1"/>
</dbReference>
<dbReference type="Pfam" id="PF00535">
    <property type="entry name" value="Glycos_transf_2"/>
    <property type="match status" value="1"/>
</dbReference>
<dbReference type="Gene3D" id="3.90.550.10">
    <property type="entry name" value="Spore Coat Polysaccharide Biosynthesis Protein SpsA, Chain A"/>
    <property type="match status" value="1"/>
</dbReference>
<dbReference type="InterPro" id="IPR001173">
    <property type="entry name" value="Glyco_trans_2-like"/>
</dbReference>
<dbReference type="RefSeq" id="WP_097553513.1">
    <property type="nucleotide sequence ID" value="NZ_PCMW01000018.1"/>
</dbReference>
<evidence type="ECO:0000313" key="2">
    <source>
        <dbReference type="EMBL" id="PDS26306.1"/>
    </source>
</evidence>
<proteinExistence type="predicted"/>
<name>A0A2H3KL75_9FLAO</name>
<organism evidence="2 3">
    <name type="scientific">Flavobacterium branchiophilum</name>
    <dbReference type="NCBI Taxonomy" id="55197"/>
    <lineage>
        <taxon>Bacteria</taxon>
        <taxon>Pseudomonadati</taxon>
        <taxon>Bacteroidota</taxon>
        <taxon>Flavobacteriia</taxon>
        <taxon>Flavobacteriales</taxon>
        <taxon>Flavobacteriaceae</taxon>
        <taxon>Flavobacterium</taxon>
    </lineage>
</organism>
<comment type="caution">
    <text evidence="2">The sequence shown here is derived from an EMBL/GenBank/DDBJ whole genome shotgun (WGS) entry which is preliminary data.</text>
</comment>
<evidence type="ECO:0000259" key="1">
    <source>
        <dbReference type="Pfam" id="PF00535"/>
    </source>
</evidence>
<dbReference type="EMBL" id="PCMW01000018">
    <property type="protein sequence ID" value="PDS26306.1"/>
    <property type="molecule type" value="Genomic_DNA"/>
</dbReference>
<feature type="domain" description="Glycosyltransferase 2-like" evidence="1">
    <location>
        <begin position="6"/>
        <end position="136"/>
    </location>
</feature>
<evidence type="ECO:0000313" key="3">
    <source>
        <dbReference type="Proteomes" id="UP000220828"/>
    </source>
</evidence>
<reference evidence="2 3" key="1">
    <citation type="submission" date="2017-09" db="EMBL/GenBank/DDBJ databases">
        <title>Whole genomes of Flavobacteriaceae.</title>
        <authorList>
            <person name="Stine C."/>
            <person name="Li C."/>
            <person name="Tadesse D."/>
        </authorList>
    </citation>
    <scope>NUCLEOTIDE SEQUENCE [LARGE SCALE GENOMIC DNA]</scope>
    <source>
        <strain evidence="2 3">ATCC 35036</strain>
    </source>
</reference>